<dbReference type="AlphaFoldDB" id="A0A4C1YMW5"/>
<comment type="caution">
    <text evidence="2">The sequence shown here is derived from an EMBL/GenBank/DDBJ whole genome shotgun (WGS) entry which is preliminary data.</text>
</comment>
<evidence type="ECO:0000256" key="1">
    <source>
        <dbReference type="SAM" id="MobiDB-lite"/>
    </source>
</evidence>
<feature type="compositionally biased region" description="Low complexity" evidence="1">
    <location>
        <begin position="57"/>
        <end position="67"/>
    </location>
</feature>
<protein>
    <submittedName>
        <fullName evidence="2">Uncharacterized protein</fullName>
    </submittedName>
</protein>
<gene>
    <name evidence="2" type="ORF">EVAR_58820_1</name>
</gene>
<feature type="compositionally biased region" description="Pro residues" evidence="1">
    <location>
        <begin position="43"/>
        <end position="56"/>
    </location>
</feature>
<feature type="region of interest" description="Disordered" evidence="1">
    <location>
        <begin position="32"/>
        <end position="67"/>
    </location>
</feature>
<name>A0A4C1YMW5_EUMVA</name>
<evidence type="ECO:0000313" key="2">
    <source>
        <dbReference type="EMBL" id="GBP75727.1"/>
    </source>
</evidence>
<reference evidence="2 3" key="1">
    <citation type="journal article" date="2019" name="Commun. Biol.">
        <title>The bagworm genome reveals a unique fibroin gene that provides high tensile strength.</title>
        <authorList>
            <person name="Kono N."/>
            <person name="Nakamura H."/>
            <person name="Ohtoshi R."/>
            <person name="Tomita M."/>
            <person name="Numata K."/>
            <person name="Arakawa K."/>
        </authorList>
    </citation>
    <scope>NUCLEOTIDE SEQUENCE [LARGE SCALE GENOMIC DNA]</scope>
</reference>
<dbReference type="EMBL" id="BGZK01001259">
    <property type="protein sequence ID" value="GBP75727.1"/>
    <property type="molecule type" value="Genomic_DNA"/>
</dbReference>
<proteinExistence type="predicted"/>
<evidence type="ECO:0000313" key="3">
    <source>
        <dbReference type="Proteomes" id="UP000299102"/>
    </source>
</evidence>
<sequence length="67" mass="7308">MCLVGMKQSWFERRHFTRVTLSPGRLLVRVAGGTDDVTNYPSNPGPSPPPPIPRPAPARLADRPAVC</sequence>
<dbReference type="Proteomes" id="UP000299102">
    <property type="component" value="Unassembled WGS sequence"/>
</dbReference>
<keyword evidence="3" id="KW-1185">Reference proteome</keyword>
<organism evidence="2 3">
    <name type="scientific">Eumeta variegata</name>
    <name type="common">Bagworm moth</name>
    <name type="synonym">Eumeta japonica</name>
    <dbReference type="NCBI Taxonomy" id="151549"/>
    <lineage>
        <taxon>Eukaryota</taxon>
        <taxon>Metazoa</taxon>
        <taxon>Ecdysozoa</taxon>
        <taxon>Arthropoda</taxon>
        <taxon>Hexapoda</taxon>
        <taxon>Insecta</taxon>
        <taxon>Pterygota</taxon>
        <taxon>Neoptera</taxon>
        <taxon>Endopterygota</taxon>
        <taxon>Lepidoptera</taxon>
        <taxon>Glossata</taxon>
        <taxon>Ditrysia</taxon>
        <taxon>Tineoidea</taxon>
        <taxon>Psychidae</taxon>
        <taxon>Oiketicinae</taxon>
        <taxon>Eumeta</taxon>
    </lineage>
</organism>
<accession>A0A4C1YMW5</accession>